<dbReference type="PANTHER" id="PTHR21240">
    <property type="entry name" value="2-AMINO-3-CARBOXYLMUCONATE-6-SEMIALDEHYDE DECARBOXYLASE"/>
    <property type="match status" value="1"/>
</dbReference>
<protein>
    <recommendedName>
        <fullName evidence="2">Amidohydrolase-related domain-containing protein</fullName>
    </recommendedName>
</protein>
<keyword evidence="4" id="KW-1185">Reference proteome</keyword>
<dbReference type="InterPro" id="IPR032466">
    <property type="entry name" value="Metal_Hydrolase"/>
</dbReference>
<evidence type="ECO:0000313" key="3">
    <source>
        <dbReference type="EMBL" id="PSK91277.1"/>
    </source>
</evidence>
<dbReference type="PANTHER" id="PTHR21240:SF28">
    <property type="entry name" value="ISO-OROTATE DECARBOXYLASE (EUROFUNG)"/>
    <property type="match status" value="1"/>
</dbReference>
<dbReference type="AlphaFoldDB" id="A0A2P8D249"/>
<proteinExistence type="predicted"/>
<evidence type="ECO:0000256" key="1">
    <source>
        <dbReference type="ARBA" id="ARBA00023239"/>
    </source>
</evidence>
<accession>A0A2P8D249</accession>
<gene>
    <name evidence="3" type="ORF">CLV63_1203</name>
</gene>
<keyword evidence="1" id="KW-0456">Lyase</keyword>
<sequence>MDSMDSTDGGSESELIRALWTGLGLPGLVDVHTHFMPANVLRKVQAFFDGLGDGVWPIRYRETEDERVAMLRAFGVRRFTSLLYPHKPAMAEWLNGWAADFAARTPDCLHSATFYPEPDAARYVTDALDSGARVFKAHLQVGGYDPADPLLAPVWGALEDSATPVVVHCGSGPRPGAFTGPEPFTKVLSAHPRLYAVIAHAGLPEYGPFLDLAERFANVHLDTTMVFTPFTERMAPFPAAELPRLGGLGDRVLLGTDFPNIPHRYYDQLTALTALGLGDDWLRAVLYDNGARLFGADLERTG</sequence>
<dbReference type="Gene3D" id="3.20.20.140">
    <property type="entry name" value="Metal-dependent hydrolases"/>
    <property type="match status" value="1"/>
</dbReference>
<dbReference type="EMBL" id="PYGA01000020">
    <property type="protein sequence ID" value="PSK91277.1"/>
    <property type="molecule type" value="Genomic_DNA"/>
</dbReference>
<feature type="domain" description="Amidohydrolase-related" evidence="2">
    <location>
        <begin position="29"/>
        <end position="295"/>
    </location>
</feature>
<evidence type="ECO:0000313" key="4">
    <source>
        <dbReference type="Proteomes" id="UP000240542"/>
    </source>
</evidence>
<dbReference type="GO" id="GO:0019748">
    <property type="term" value="P:secondary metabolic process"/>
    <property type="evidence" value="ECO:0007669"/>
    <property type="project" value="TreeGrafter"/>
</dbReference>
<dbReference type="Pfam" id="PF04909">
    <property type="entry name" value="Amidohydro_2"/>
    <property type="match status" value="1"/>
</dbReference>
<comment type="caution">
    <text evidence="3">The sequence shown here is derived from an EMBL/GenBank/DDBJ whole genome shotgun (WGS) entry which is preliminary data.</text>
</comment>
<reference evidence="3 4" key="1">
    <citation type="submission" date="2018-03" db="EMBL/GenBank/DDBJ databases">
        <title>Genomic Encyclopedia of Archaeal and Bacterial Type Strains, Phase II (KMG-II): from individual species to whole genera.</title>
        <authorList>
            <person name="Goeker M."/>
        </authorList>
    </citation>
    <scope>NUCLEOTIDE SEQUENCE [LARGE SCALE GENOMIC DNA]</scope>
    <source>
        <strain evidence="3 4">DSM 45312</strain>
    </source>
</reference>
<dbReference type="InterPro" id="IPR006680">
    <property type="entry name" value="Amidohydro-rel"/>
</dbReference>
<dbReference type="InterPro" id="IPR032465">
    <property type="entry name" value="ACMSD"/>
</dbReference>
<organism evidence="3 4">
    <name type="scientific">Murinocardiopsis flavida</name>
    <dbReference type="NCBI Taxonomy" id="645275"/>
    <lineage>
        <taxon>Bacteria</taxon>
        <taxon>Bacillati</taxon>
        <taxon>Actinomycetota</taxon>
        <taxon>Actinomycetes</taxon>
        <taxon>Streptosporangiales</taxon>
        <taxon>Nocardiopsidaceae</taxon>
        <taxon>Murinocardiopsis</taxon>
    </lineage>
</organism>
<name>A0A2P8D249_9ACTN</name>
<dbReference type="OrthoDB" id="5172791at2"/>
<dbReference type="SUPFAM" id="SSF51556">
    <property type="entry name" value="Metallo-dependent hydrolases"/>
    <property type="match status" value="1"/>
</dbReference>
<dbReference type="GO" id="GO:0016831">
    <property type="term" value="F:carboxy-lyase activity"/>
    <property type="evidence" value="ECO:0007669"/>
    <property type="project" value="InterPro"/>
</dbReference>
<dbReference type="GO" id="GO:0005737">
    <property type="term" value="C:cytoplasm"/>
    <property type="evidence" value="ECO:0007669"/>
    <property type="project" value="TreeGrafter"/>
</dbReference>
<evidence type="ECO:0000259" key="2">
    <source>
        <dbReference type="Pfam" id="PF04909"/>
    </source>
</evidence>
<dbReference type="CDD" id="cd01292">
    <property type="entry name" value="metallo-dependent_hydrolases"/>
    <property type="match status" value="1"/>
</dbReference>
<dbReference type="GO" id="GO:0016787">
    <property type="term" value="F:hydrolase activity"/>
    <property type="evidence" value="ECO:0007669"/>
    <property type="project" value="InterPro"/>
</dbReference>
<dbReference type="Proteomes" id="UP000240542">
    <property type="component" value="Unassembled WGS sequence"/>
</dbReference>